<proteinExistence type="predicted"/>
<dbReference type="AlphaFoldDB" id="A0A0F9VLH9"/>
<name>A0A0F9VLH9_9ZZZZ</name>
<feature type="non-terminal residue" evidence="1">
    <location>
        <position position="1"/>
    </location>
</feature>
<accession>A0A0F9VLH9</accession>
<gene>
    <name evidence="1" type="ORF">LCGC14_0469880</name>
</gene>
<evidence type="ECO:0000313" key="1">
    <source>
        <dbReference type="EMBL" id="KKN66653.1"/>
    </source>
</evidence>
<organism evidence="1">
    <name type="scientific">marine sediment metagenome</name>
    <dbReference type="NCBI Taxonomy" id="412755"/>
    <lineage>
        <taxon>unclassified sequences</taxon>
        <taxon>metagenomes</taxon>
        <taxon>ecological metagenomes</taxon>
    </lineage>
</organism>
<sequence>IKDDDINKKTGCSTLYQCLDIKDYGYSQGGIYNRNGAGVEISYYPDAWDHPNRYSEYNRNKWGVEDHKVMSDKVNGYKFRKVFAPTDAQIKACMYLIHGYKKAFPDLELKFPRDDNEEFLSKTVDEAQKYGLLHHFNVTSRKIDALGFPTDLVEKEVNRMHKEESRKRKNFLDKVFGWLKA</sequence>
<reference evidence="1" key="1">
    <citation type="journal article" date="2015" name="Nature">
        <title>Complex archaea that bridge the gap between prokaryotes and eukaryotes.</title>
        <authorList>
            <person name="Spang A."/>
            <person name="Saw J.H."/>
            <person name="Jorgensen S.L."/>
            <person name="Zaremba-Niedzwiedzka K."/>
            <person name="Martijn J."/>
            <person name="Lind A.E."/>
            <person name="van Eijk R."/>
            <person name="Schleper C."/>
            <person name="Guy L."/>
            <person name="Ettema T.J."/>
        </authorList>
    </citation>
    <scope>NUCLEOTIDE SEQUENCE</scope>
</reference>
<dbReference type="EMBL" id="LAZR01000495">
    <property type="protein sequence ID" value="KKN66653.1"/>
    <property type="molecule type" value="Genomic_DNA"/>
</dbReference>
<protein>
    <submittedName>
        <fullName evidence="1">Uncharacterized protein</fullName>
    </submittedName>
</protein>
<comment type="caution">
    <text evidence="1">The sequence shown here is derived from an EMBL/GenBank/DDBJ whole genome shotgun (WGS) entry which is preliminary data.</text>
</comment>